<proteinExistence type="predicted"/>
<organism evidence="1 2">
    <name type="scientific">Corallococcus interemptor</name>
    <dbReference type="NCBI Taxonomy" id="2316720"/>
    <lineage>
        <taxon>Bacteria</taxon>
        <taxon>Pseudomonadati</taxon>
        <taxon>Myxococcota</taxon>
        <taxon>Myxococcia</taxon>
        <taxon>Myxococcales</taxon>
        <taxon>Cystobacterineae</taxon>
        <taxon>Myxococcaceae</taxon>
        <taxon>Corallococcus</taxon>
    </lineage>
</organism>
<evidence type="ECO:0008006" key="3">
    <source>
        <dbReference type="Google" id="ProtNLM"/>
    </source>
</evidence>
<sequence length="90" mass="8984">MRKAIIAGLMAAGMLAGCGGTSDGEVYMSCANGTTCAGTAATCEAQCASASGDSKQASWITMYCCDGSECRSPTGPSVCINYCASRDGIC</sequence>
<name>A0A3A8PVS0_9BACT</name>
<dbReference type="AlphaFoldDB" id="A0A3A8PVS0"/>
<comment type="caution">
    <text evidence="1">The sequence shown here is derived from an EMBL/GenBank/DDBJ whole genome shotgun (WGS) entry which is preliminary data.</text>
</comment>
<evidence type="ECO:0000313" key="1">
    <source>
        <dbReference type="EMBL" id="RKH60546.1"/>
    </source>
</evidence>
<dbReference type="PROSITE" id="PS51257">
    <property type="entry name" value="PROKAR_LIPOPROTEIN"/>
    <property type="match status" value="1"/>
</dbReference>
<accession>A0A3A8PVS0</accession>
<evidence type="ECO:0000313" key="2">
    <source>
        <dbReference type="Proteomes" id="UP000282656"/>
    </source>
</evidence>
<protein>
    <recommendedName>
        <fullName evidence="3">Lipoprotein</fullName>
    </recommendedName>
</protein>
<dbReference type="EMBL" id="RAWM01000145">
    <property type="protein sequence ID" value="RKH60546.1"/>
    <property type="molecule type" value="Genomic_DNA"/>
</dbReference>
<reference evidence="2" key="1">
    <citation type="submission" date="2018-09" db="EMBL/GenBank/DDBJ databases">
        <authorList>
            <person name="Livingstone P.G."/>
            <person name="Whitworth D.E."/>
        </authorList>
    </citation>
    <scope>NUCLEOTIDE SEQUENCE [LARGE SCALE GENOMIC DNA]</scope>
    <source>
        <strain evidence="2">AB047A</strain>
    </source>
</reference>
<dbReference type="OrthoDB" id="5515937at2"/>
<keyword evidence="2" id="KW-1185">Reference proteome</keyword>
<gene>
    <name evidence="1" type="ORF">D7X96_33395</name>
</gene>
<dbReference type="Proteomes" id="UP000282656">
    <property type="component" value="Unassembled WGS sequence"/>
</dbReference>
<dbReference type="RefSeq" id="WP_120546460.1">
    <property type="nucleotide sequence ID" value="NZ_RAWM01000145.1"/>
</dbReference>